<dbReference type="InterPro" id="IPR002178">
    <property type="entry name" value="PTS_EIIA_type-2_dom"/>
</dbReference>
<dbReference type="STRING" id="1121131.SAMN02745229_00588"/>
<dbReference type="NCBIfam" id="TIGR00848">
    <property type="entry name" value="fruA"/>
    <property type="match status" value="1"/>
</dbReference>
<keyword evidence="17" id="KW-1185">Reference proteome</keyword>
<dbReference type="PANTHER" id="PTHR30505:SF28">
    <property type="entry name" value="PTS SYSTEM 2-O-ALPHA-MANNOSYL-D-GLYCERATE-SPECIFIC EIIABC COMPONENT"/>
    <property type="match status" value="1"/>
</dbReference>
<dbReference type="InterPro" id="IPR013014">
    <property type="entry name" value="PTS_EIIC_2"/>
</dbReference>
<evidence type="ECO:0000256" key="9">
    <source>
        <dbReference type="ARBA" id="ARBA00022692"/>
    </source>
</evidence>
<dbReference type="InterPro" id="IPR016152">
    <property type="entry name" value="PTrfase/Anion_transptr"/>
</dbReference>
<feature type="transmembrane region" description="Helical" evidence="12">
    <location>
        <begin position="342"/>
        <end position="367"/>
    </location>
</feature>
<dbReference type="PROSITE" id="PS51094">
    <property type="entry name" value="PTS_EIIA_TYPE_2"/>
    <property type="match status" value="1"/>
</dbReference>
<keyword evidence="8" id="KW-0598">Phosphotransferase system</keyword>
<comment type="subcellular location">
    <subcellularLocation>
        <location evidence="1">Cell inner membrane</location>
        <topology evidence="1">Multi-pass membrane protein</topology>
    </subcellularLocation>
    <subcellularLocation>
        <location evidence="2">Cytoplasm</location>
    </subcellularLocation>
</comment>
<dbReference type="GO" id="GO:0005351">
    <property type="term" value="F:carbohydrate:proton symporter activity"/>
    <property type="evidence" value="ECO:0007669"/>
    <property type="project" value="InterPro"/>
</dbReference>
<dbReference type="Pfam" id="PF00359">
    <property type="entry name" value="PTS_EIIA_2"/>
    <property type="match status" value="1"/>
</dbReference>
<dbReference type="NCBIfam" id="TIGR01427">
    <property type="entry name" value="PTS_IIC_fructo"/>
    <property type="match status" value="1"/>
</dbReference>
<dbReference type="RefSeq" id="WP_073385391.1">
    <property type="nucleotide sequence ID" value="NZ_FQXK01000005.1"/>
</dbReference>
<evidence type="ECO:0000256" key="11">
    <source>
        <dbReference type="ARBA" id="ARBA00023136"/>
    </source>
</evidence>
<feature type="transmembrane region" description="Helical" evidence="12">
    <location>
        <begin position="302"/>
        <end position="322"/>
    </location>
</feature>
<evidence type="ECO:0000256" key="4">
    <source>
        <dbReference type="ARBA" id="ARBA00022475"/>
    </source>
</evidence>
<dbReference type="Gene3D" id="3.40.50.2300">
    <property type="match status" value="1"/>
</dbReference>
<dbReference type="PROSITE" id="PS51099">
    <property type="entry name" value="PTS_EIIB_TYPE_2"/>
    <property type="match status" value="1"/>
</dbReference>
<dbReference type="EMBL" id="FQXK01000005">
    <property type="protein sequence ID" value="SHH52696.1"/>
    <property type="molecule type" value="Genomic_DNA"/>
</dbReference>
<dbReference type="AlphaFoldDB" id="A0A1M5TQ28"/>
<keyword evidence="3" id="KW-0813">Transport</keyword>
<dbReference type="CDD" id="cd00211">
    <property type="entry name" value="PTS_IIA_fru"/>
    <property type="match status" value="1"/>
</dbReference>
<dbReference type="FunFam" id="3.40.50.2300:FF:000014">
    <property type="entry name" value="PTS system fructose-like transporter subunit IIB"/>
    <property type="match status" value="1"/>
</dbReference>
<keyword evidence="6" id="KW-0762">Sugar transport</keyword>
<feature type="transmembrane region" description="Helical" evidence="12">
    <location>
        <begin position="603"/>
        <end position="623"/>
    </location>
</feature>
<evidence type="ECO:0000256" key="6">
    <source>
        <dbReference type="ARBA" id="ARBA00022597"/>
    </source>
</evidence>
<evidence type="ECO:0000259" key="13">
    <source>
        <dbReference type="PROSITE" id="PS51094"/>
    </source>
</evidence>
<dbReference type="CDD" id="cd05569">
    <property type="entry name" value="PTS_IIB_fructose"/>
    <property type="match status" value="1"/>
</dbReference>
<feature type="transmembrane region" description="Helical" evidence="12">
    <location>
        <begin position="470"/>
        <end position="493"/>
    </location>
</feature>
<dbReference type="InterPro" id="IPR050864">
    <property type="entry name" value="Bacterial_PTS_Sugar_Transport"/>
</dbReference>
<gene>
    <name evidence="16" type="ORF">SAMN02745229_00588</name>
</gene>
<dbReference type="PROSITE" id="PS00372">
    <property type="entry name" value="PTS_EIIA_TYPE_2_HIS"/>
    <property type="match status" value="1"/>
</dbReference>
<feature type="transmembrane region" description="Helical" evidence="12">
    <location>
        <begin position="664"/>
        <end position="684"/>
    </location>
</feature>
<dbReference type="OrthoDB" id="9782569at2"/>
<keyword evidence="4" id="KW-1003">Cell membrane</keyword>
<dbReference type="SUPFAM" id="SSF52794">
    <property type="entry name" value="PTS system IIB component-like"/>
    <property type="match status" value="1"/>
</dbReference>
<evidence type="ECO:0000259" key="15">
    <source>
        <dbReference type="PROSITE" id="PS51104"/>
    </source>
</evidence>
<keyword evidence="5" id="KW-0597">Phosphoprotein</keyword>
<keyword evidence="9 12" id="KW-0812">Transmembrane</keyword>
<feature type="domain" description="PTS EIIB type-2" evidence="14">
    <location>
        <begin position="171"/>
        <end position="266"/>
    </location>
</feature>
<feature type="domain" description="PTS EIIC type-2" evidence="15">
    <location>
        <begin position="294"/>
        <end position="689"/>
    </location>
</feature>
<dbReference type="GO" id="GO:0005886">
    <property type="term" value="C:plasma membrane"/>
    <property type="evidence" value="ECO:0007669"/>
    <property type="project" value="UniProtKB-SubCell"/>
</dbReference>
<dbReference type="InterPro" id="IPR004715">
    <property type="entry name" value="PTS_IIA_fruc"/>
</dbReference>
<evidence type="ECO:0000256" key="3">
    <source>
        <dbReference type="ARBA" id="ARBA00022448"/>
    </source>
</evidence>
<evidence type="ECO:0000313" key="16">
    <source>
        <dbReference type="EMBL" id="SHH52696.1"/>
    </source>
</evidence>
<feature type="transmembrane region" description="Helical" evidence="12">
    <location>
        <begin position="561"/>
        <end position="583"/>
    </location>
</feature>
<dbReference type="Pfam" id="PF02302">
    <property type="entry name" value="PTS_IIB"/>
    <property type="match status" value="1"/>
</dbReference>
<dbReference type="GO" id="GO:0090563">
    <property type="term" value="F:protein-phosphocysteine-sugar phosphotransferase activity"/>
    <property type="evidence" value="ECO:0007669"/>
    <property type="project" value="TreeGrafter"/>
</dbReference>
<feature type="domain" description="PTS EIIA type-2" evidence="13">
    <location>
        <begin position="5"/>
        <end position="149"/>
    </location>
</feature>
<keyword evidence="7" id="KW-0808">Transferase</keyword>
<reference evidence="17" key="1">
    <citation type="submission" date="2016-11" db="EMBL/GenBank/DDBJ databases">
        <authorList>
            <person name="Varghese N."/>
            <person name="Submissions S."/>
        </authorList>
    </citation>
    <scope>NUCLEOTIDE SEQUENCE [LARGE SCALE GENOMIC DNA]</scope>
    <source>
        <strain evidence="17">DSM 3071</strain>
    </source>
</reference>
<evidence type="ECO:0000256" key="8">
    <source>
        <dbReference type="ARBA" id="ARBA00022683"/>
    </source>
</evidence>
<name>A0A1M5TQ28_BUTFI</name>
<dbReference type="GO" id="GO:0009401">
    <property type="term" value="P:phosphoenolpyruvate-dependent sugar phosphotransferase system"/>
    <property type="evidence" value="ECO:0007669"/>
    <property type="project" value="UniProtKB-KW"/>
</dbReference>
<dbReference type="InterPro" id="IPR013011">
    <property type="entry name" value="PTS_EIIB_2"/>
</dbReference>
<dbReference type="NCBIfam" id="TIGR00829">
    <property type="entry name" value="FRU"/>
    <property type="match status" value="1"/>
</dbReference>
<protein>
    <submittedName>
        <fullName evidence="16">PTS system, fructose-specific IIC component</fullName>
    </submittedName>
</protein>
<dbReference type="InterPro" id="IPR003501">
    <property type="entry name" value="PTS_EIIB_2/3"/>
</dbReference>
<accession>A0A1M5TQ28</accession>
<dbReference type="GeneID" id="89510515"/>
<sequence>MKITEFLQPQAVKLGLSVADQNAAIDELIALHNAAGNLKDAAAFKEAILAREAKGSTAIGMGIAVPHGKSSAVAKAGLSAITVPSGVDYKSLDGKPSNLLFMIAAPDGAADTHLEVLSKLMTMLMDANFTQKLVAAKSVDEFLKIIDEKEAEKDKEAAAKAAASAPKSLNLLAVTACPTGIAHTYMAAEALEQAAKDKGYSIKVETDGSGGAKNVLTSSEIQSADIIILAVDKNVEMGRFDGKKVIKASTANAIHNAGDLLAKAESGDVPVYHHTGAVEQSSSVDGDETLGRKFYKHLMNGVSHMLPFVIGGGILVAIAFLIDTLAGYGATAQGNFGNMLPISSFLKSVGGTAMGLMVPVLAGYIAFSIADRPGLAVGFVGGMLASSGNPALSSGDFVRWTERLAGDAVPLDGFNKFIANFAFENGGATVSGFLGGIAAGFLAGAIVLCLKKITSGFPKSLEGIKPVLIYPLCGIFLIGVAMCFVLNPIIGLINTGLSTMLTALSDANMLALLGLVLGAMMAIDMGGPINKAAYVFGTGMLATAQDYMAQGAQMSDPNVRACYIAMAAIMAGGMVPPVGIAIACKLFPKKFTVAERETWITNIIMGSSFITEGAIPFAAADPLHVIPCTMIGSGVAGLLSAIFGCTLMAPHGGIFVFATVGNPLLYIVAWLVGSVITAVLLGFLKKDKE</sequence>
<dbReference type="Proteomes" id="UP000184278">
    <property type="component" value="Unassembled WGS sequence"/>
</dbReference>
<dbReference type="InterPro" id="IPR006327">
    <property type="entry name" value="PTS_IIC_fruc"/>
</dbReference>
<evidence type="ECO:0000313" key="17">
    <source>
        <dbReference type="Proteomes" id="UP000184278"/>
    </source>
</evidence>
<dbReference type="InterPro" id="IPR003353">
    <property type="entry name" value="PTS_IIB_fruc"/>
</dbReference>
<dbReference type="SUPFAM" id="SSF55804">
    <property type="entry name" value="Phoshotransferase/anion transport protein"/>
    <property type="match status" value="1"/>
</dbReference>
<dbReference type="InterPro" id="IPR003352">
    <property type="entry name" value="PTS_EIIC"/>
</dbReference>
<dbReference type="Pfam" id="PF02378">
    <property type="entry name" value="PTS_EIIC"/>
    <property type="match status" value="1"/>
</dbReference>
<dbReference type="GO" id="GO:0005737">
    <property type="term" value="C:cytoplasm"/>
    <property type="evidence" value="ECO:0007669"/>
    <property type="project" value="UniProtKB-SubCell"/>
</dbReference>
<organism evidence="16 17">
    <name type="scientific">Butyrivibrio fibrisolvens DSM 3071</name>
    <dbReference type="NCBI Taxonomy" id="1121131"/>
    <lineage>
        <taxon>Bacteria</taxon>
        <taxon>Bacillati</taxon>
        <taxon>Bacillota</taxon>
        <taxon>Clostridia</taxon>
        <taxon>Lachnospirales</taxon>
        <taxon>Lachnospiraceae</taxon>
        <taxon>Butyrivibrio</taxon>
    </lineage>
</organism>
<evidence type="ECO:0000256" key="7">
    <source>
        <dbReference type="ARBA" id="ARBA00022679"/>
    </source>
</evidence>
<keyword evidence="10 12" id="KW-1133">Transmembrane helix</keyword>
<evidence type="ECO:0000256" key="12">
    <source>
        <dbReference type="SAM" id="Phobius"/>
    </source>
</evidence>
<evidence type="ECO:0000259" key="14">
    <source>
        <dbReference type="PROSITE" id="PS51099"/>
    </source>
</evidence>
<feature type="transmembrane region" description="Helical" evidence="12">
    <location>
        <begin position="635"/>
        <end position="658"/>
    </location>
</feature>
<dbReference type="PROSITE" id="PS51104">
    <property type="entry name" value="PTS_EIIC_TYPE_2"/>
    <property type="match status" value="1"/>
</dbReference>
<evidence type="ECO:0000256" key="5">
    <source>
        <dbReference type="ARBA" id="ARBA00022553"/>
    </source>
</evidence>
<dbReference type="InterPro" id="IPR036095">
    <property type="entry name" value="PTS_EIIB-like_sf"/>
</dbReference>
<dbReference type="FunFam" id="3.40.930.10:FF:000009">
    <property type="entry name" value="PTS system, fructose specific IIABC component"/>
    <property type="match status" value="1"/>
</dbReference>
<keyword evidence="11 12" id="KW-0472">Membrane</keyword>
<evidence type="ECO:0000256" key="10">
    <source>
        <dbReference type="ARBA" id="ARBA00022989"/>
    </source>
</evidence>
<evidence type="ECO:0000256" key="1">
    <source>
        <dbReference type="ARBA" id="ARBA00004429"/>
    </source>
</evidence>
<proteinExistence type="predicted"/>
<feature type="transmembrane region" description="Helical" evidence="12">
    <location>
        <begin position="430"/>
        <end position="450"/>
    </location>
</feature>
<dbReference type="PANTHER" id="PTHR30505">
    <property type="entry name" value="FRUCTOSE-LIKE PERMEASE"/>
    <property type="match status" value="1"/>
</dbReference>
<evidence type="ECO:0000256" key="2">
    <source>
        <dbReference type="ARBA" id="ARBA00004496"/>
    </source>
</evidence>
<feature type="transmembrane region" description="Helical" evidence="12">
    <location>
        <begin position="499"/>
        <end position="523"/>
    </location>
</feature>
<dbReference type="GO" id="GO:0022877">
    <property type="term" value="F:protein-N(PI)-phosphohistidine-fructose phosphotransferase system transporter activity"/>
    <property type="evidence" value="ECO:0007669"/>
    <property type="project" value="InterPro"/>
</dbReference>
<dbReference type="Gene3D" id="3.40.930.10">
    <property type="entry name" value="Mannitol-specific EII, Chain A"/>
    <property type="match status" value="1"/>
</dbReference>